<dbReference type="AlphaFoldDB" id="A0AAN7HDL9"/>
<accession>A0AAN7HDL9</accession>
<comment type="caution">
    <text evidence="2">The sequence shown here is derived from an EMBL/GenBank/DDBJ whole genome shotgun (WGS) entry which is preliminary data.</text>
</comment>
<feature type="region of interest" description="Disordered" evidence="1">
    <location>
        <begin position="1"/>
        <end position="85"/>
    </location>
</feature>
<proteinExistence type="predicted"/>
<sequence>MSSKRALNRKTPRHVYVTDDEGHSPSRAESPAASNFSHKSQGSPAATHNSSASQSQSRPVPEGNKQPTVSASSSSAAPTPISEPHRLANPYIALPTQLPRYSGNQYSGNWGPAFVPQGYNIAIPSVPTTNTFTMANWQPAPAPAPAPAPVNPPDELGPPPPPPPPPATPPVVNPYGVHFQPQVPSTERGPMISHYIPRHDPTPAVAYPGHQMPPLVANGAAIPVHPLPGVAVGVNMAPVSAPRQPIVVQQPVGPPMMLPNHSVPGGPPLMIPGPTRPVQIPGNAVIGGLPVNPPVHVDPAMGVGLTPNEVMAQNIQMARDNRAYEPQDFKPADPDPYRLYWIRETNGHWALFPRRQIDRLNARWYRSDHGIFYAVRLSD</sequence>
<dbReference type="EMBL" id="MU860055">
    <property type="protein sequence ID" value="KAK4239793.1"/>
    <property type="molecule type" value="Genomic_DNA"/>
</dbReference>
<organism evidence="2 3">
    <name type="scientific">Achaetomium macrosporum</name>
    <dbReference type="NCBI Taxonomy" id="79813"/>
    <lineage>
        <taxon>Eukaryota</taxon>
        <taxon>Fungi</taxon>
        <taxon>Dikarya</taxon>
        <taxon>Ascomycota</taxon>
        <taxon>Pezizomycotina</taxon>
        <taxon>Sordariomycetes</taxon>
        <taxon>Sordariomycetidae</taxon>
        <taxon>Sordariales</taxon>
        <taxon>Chaetomiaceae</taxon>
        <taxon>Achaetomium</taxon>
    </lineage>
</organism>
<feature type="region of interest" description="Disordered" evidence="1">
    <location>
        <begin position="135"/>
        <end position="170"/>
    </location>
</feature>
<reference evidence="2" key="1">
    <citation type="journal article" date="2023" name="Mol. Phylogenet. Evol.">
        <title>Genome-scale phylogeny and comparative genomics of the fungal order Sordariales.</title>
        <authorList>
            <person name="Hensen N."/>
            <person name="Bonometti L."/>
            <person name="Westerberg I."/>
            <person name="Brannstrom I.O."/>
            <person name="Guillou S."/>
            <person name="Cros-Aarteil S."/>
            <person name="Calhoun S."/>
            <person name="Haridas S."/>
            <person name="Kuo A."/>
            <person name="Mondo S."/>
            <person name="Pangilinan J."/>
            <person name="Riley R."/>
            <person name="LaButti K."/>
            <person name="Andreopoulos B."/>
            <person name="Lipzen A."/>
            <person name="Chen C."/>
            <person name="Yan M."/>
            <person name="Daum C."/>
            <person name="Ng V."/>
            <person name="Clum A."/>
            <person name="Steindorff A."/>
            <person name="Ohm R.A."/>
            <person name="Martin F."/>
            <person name="Silar P."/>
            <person name="Natvig D.O."/>
            <person name="Lalanne C."/>
            <person name="Gautier V."/>
            <person name="Ament-Velasquez S.L."/>
            <person name="Kruys A."/>
            <person name="Hutchinson M.I."/>
            <person name="Powell A.J."/>
            <person name="Barry K."/>
            <person name="Miller A.N."/>
            <person name="Grigoriev I.V."/>
            <person name="Debuchy R."/>
            <person name="Gladieux P."/>
            <person name="Hiltunen Thoren M."/>
            <person name="Johannesson H."/>
        </authorList>
    </citation>
    <scope>NUCLEOTIDE SEQUENCE</scope>
    <source>
        <strain evidence="2">CBS 532.94</strain>
    </source>
</reference>
<feature type="compositionally biased region" description="Basic residues" evidence="1">
    <location>
        <begin position="1"/>
        <end position="13"/>
    </location>
</feature>
<keyword evidence="3" id="KW-1185">Reference proteome</keyword>
<name>A0AAN7HDL9_9PEZI</name>
<evidence type="ECO:0000256" key="1">
    <source>
        <dbReference type="SAM" id="MobiDB-lite"/>
    </source>
</evidence>
<reference evidence="2" key="2">
    <citation type="submission" date="2023-05" db="EMBL/GenBank/DDBJ databases">
        <authorList>
            <consortium name="Lawrence Berkeley National Laboratory"/>
            <person name="Steindorff A."/>
            <person name="Hensen N."/>
            <person name="Bonometti L."/>
            <person name="Westerberg I."/>
            <person name="Brannstrom I.O."/>
            <person name="Guillou S."/>
            <person name="Cros-Aarteil S."/>
            <person name="Calhoun S."/>
            <person name="Haridas S."/>
            <person name="Kuo A."/>
            <person name="Mondo S."/>
            <person name="Pangilinan J."/>
            <person name="Riley R."/>
            <person name="Labutti K."/>
            <person name="Andreopoulos B."/>
            <person name="Lipzen A."/>
            <person name="Chen C."/>
            <person name="Yanf M."/>
            <person name="Daum C."/>
            <person name="Ng V."/>
            <person name="Clum A."/>
            <person name="Ohm R."/>
            <person name="Martin F."/>
            <person name="Silar P."/>
            <person name="Natvig D."/>
            <person name="Lalanne C."/>
            <person name="Gautier V."/>
            <person name="Ament-Velasquez S.L."/>
            <person name="Kruys A."/>
            <person name="Hutchinson M.I."/>
            <person name="Powell A.J."/>
            <person name="Barry K."/>
            <person name="Miller A.N."/>
            <person name="Grigoriev I.V."/>
            <person name="Debuchy R."/>
            <person name="Gladieux P."/>
            <person name="Thoren M.H."/>
            <person name="Johannesson H."/>
        </authorList>
    </citation>
    <scope>NUCLEOTIDE SEQUENCE</scope>
    <source>
        <strain evidence="2">CBS 532.94</strain>
    </source>
</reference>
<evidence type="ECO:0000313" key="2">
    <source>
        <dbReference type="EMBL" id="KAK4239793.1"/>
    </source>
</evidence>
<evidence type="ECO:0000313" key="3">
    <source>
        <dbReference type="Proteomes" id="UP001303760"/>
    </source>
</evidence>
<feature type="compositionally biased region" description="Polar residues" evidence="1">
    <location>
        <begin position="32"/>
        <end position="58"/>
    </location>
</feature>
<gene>
    <name evidence="2" type="ORF">C8A03DRAFT_42649</name>
</gene>
<protein>
    <submittedName>
        <fullName evidence="2">Uncharacterized protein</fullName>
    </submittedName>
</protein>
<feature type="compositionally biased region" description="Basic and acidic residues" evidence="1">
    <location>
        <begin position="16"/>
        <end position="26"/>
    </location>
</feature>
<feature type="compositionally biased region" description="Pro residues" evidence="1">
    <location>
        <begin position="140"/>
        <end position="170"/>
    </location>
</feature>
<dbReference type="Proteomes" id="UP001303760">
    <property type="component" value="Unassembled WGS sequence"/>
</dbReference>